<keyword evidence="2" id="KW-0396">Initiation factor</keyword>
<dbReference type="EMBL" id="CADCVJ010000233">
    <property type="protein sequence ID" value="CAA9495311.1"/>
    <property type="molecule type" value="Genomic_DNA"/>
</dbReference>
<dbReference type="GO" id="GO:0003743">
    <property type="term" value="F:translation initiation factor activity"/>
    <property type="evidence" value="ECO:0007669"/>
    <property type="project" value="UniProtKB-KW"/>
</dbReference>
<feature type="non-terminal residue" evidence="2">
    <location>
        <position position="92"/>
    </location>
</feature>
<organism evidence="2">
    <name type="scientific">uncultured Solirubrobacteraceae bacterium</name>
    <dbReference type="NCBI Taxonomy" id="1162706"/>
    <lineage>
        <taxon>Bacteria</taxon>
        <taxon>Bacillati</taxon>
        <taxon>Actinomycetota</taxon>
        <taxon>Thermoleophilia</taxon>
        <taxon>Solirubrobacterales</taxon>
        <taxon>Solirubrobacteraceae</taxon>
        <taxon>environmental samples</taxon>
    </lineage>
</organism>
<dbReference type="AlphaFoldDB" id="A0A6J4SLY7"/>
<evidence type="ECO:0000256" key="1">
    <source>
        <dbReference type="SAM" id="MobiDB-lite"/>
    </source>
</evidence>
<accession>A0A6J4SLY7</accession>
<feature type="compositionally biased region" description="Low complexity" evidence="1">
    <location>
        <begin position="78"/>
        <end position="92"/>
    </location>
</feature>
<protein>
    <submittedName>
        <fullName evidence="2">Translation initiation factor 2</fullName>
    </submittedName>
</protein>
<name>A0A6J4SLY7_9ACTN</name>
<proteinExistence type="predicted"/>
<feature type="region of interest" description="Disordered" evidence="1">
    <location>
        <begin position="1"/>
        <end position="92"/>
    </location>
</feature>
<keyword evidence="2" id="KW-0648">Protein biosynthesis</keyword>
<gene>
    <name evidence="2" type="ORF">AVDCRST_MAG38-2878</name>
</gene>
<reference evidence="2" key="1">
    <citation type="submission" date="2020-02" db="EMBL/GenBank/DDBJ databases">
        <authorList>
            <person name="Meier V. D."/>
        </authorList>
    </citation>
    <scope>NUCLEOTIDE SEQUENCE</scope>
    <source>
        <strain evidence="2">AVDCRST_MAG38</strain>
    </source>
</reference>
<evidence type="ECO:0000313" key="2">
    <source>
        <dbReference type="EMBL" id="CAA9495311.1"/>
    </source>
</evidence>
<feature type="non-terminal residue" evidence="2">
    <location>
        <position position="1"/>
    </location>
</feature>
<feature type="compositionally biased region" description="Basic residues" evidence="1">
    <location>
        <begin position="25"/>
        <end position="37"/>
    </location>
</feature>
<sequence length="92" mass="9772">GQEARPRASQAVRHAVLGGAQAPHGRGHRGQGRRLGGRRGGSGSRSHRQAAPPDSQRRQAQAGRRSARRPADRPARPRPAAAGAQAARQVRR</sequence>